<evidence type="ECO:0000313" key="3">
    <source>
        <dbReference type="Proteomes" id="UP000076482"/>
    </source>
</evidence>
<sequence>MTTQPKVEGVLFAGSIAEYEFVYSPIREDGTSSQIEIGKILSITDNYTKLTYLARVIDIKTGTNRETTLLAARNVLKHGDKQRPETNEESIYQPSLSHMLFFTAECEPLMVLDPLGNSWSPTTLPYFYSEVRAMSVETLPESLRERFGDLHIGEFRSGRETFSGVPVGVYKRLLPYHIGVFAATGKGKSNAMKVLIGSVLEMRGEQSMVIFEPHGEYIQDLSRHPLAHEYLIQYTQHSNNPNVNKIQITYEDIRVDMLMMVQEYLNFSDAQIRLMTDAQFLHKDWLRKLMHMPITANEYMQQQKEKANRSGFSLDNLGENQYSDDELHPASFAVDIEDEFDTPKTLIELFPDYKEDTFKAIRTRLRQLVNAPYVSSNKNQSSIPHILKQIRKGKSVLIDMASLGGLHELFLSTVVSKRIYDENQEEFMKDKDKFIRETAPVSIVMEEAQRVLGEGVSTNSIFAKICNEGRKYLIGLITVTQQSKLMSKKLLSQFNTLLLLGMSDKADFDRLAEGASQPIEHLRHEVRSFSPGQAIITSVDSPFALPVKIHLYDDYLVMARERVESQKKIYDTPAKSSAGFGAWKS</sequence>
<name>A0A164NCZ8_BACCE</name>
<dbReference type="PANTHER" id="PTHR42957:SF1">
    <property type="entry name" value="HELICASE MJ1565-RELATED"/>
    <property type="match status" value="1"/>
</dbReference>
<feature type="domain" description="Helicase HerA central" evidence="1">
    <location>
        <begin position="151"/>
        <end position="419"/>
    </location>
</feature>
<comment type="caution">
    <text evidence="2">The sequence shown here is derived from an EMBL/GenBank/DDBJ whole genome shotgun (WGS) entry which is preliminary data.</text>
</comment>
<evidence type="ECO:0000259" key="1">
    <source>
        <dbReference type="Pfam" id="PF01935"/>
    </source>
</evidence>
<dbReference type="RefSeq" id="WP_063261661.1">
    <property type="nucleotide sequence ID" value="NZ_LJKE01000056.1"/>
</dbReference>
<reference evidence="2 3" key="1">
    <citation type="submission" date="2015-09" db="EMBL/GenBank/DDBJ databases">
        <title>Bacillus cereus food isolates.</title>
        <authorList>
            <person name="Boekhorst J."/>
        </authorList>
    </citation>
    <scope>NUCLEOTIDE SEQUENCE [LARGE SCALE GENOMIC DNA]</scope>
    <source>
        <strain evidence="2 3">B4088</strain>
    </source>
</reference>
<dbReference type="Gene3D" id="3.40.50.300">
    <property type="entry name" value="P-loop containing nucleotide triphosphate hydrolases"/>
    <property type="match status" value="2"/>
</dbReference>
<dbReference type="InterPro" id="IPR027417">
    <property type="entry name" value="P-loop_NTPase"/>
</dbReference>
<dbReference type="Pfam" id="PF01935">
    <property type="entry name" value="DUF87"/>
    <property type="match status" value="1"/>
</dbReference>
<proteinExistence type="predicted"/>
<dbReference type="EMBL" id="LJKE01000056">
    <property type="protein sequence ID" value="KZD63362.1"/>
    <property type="molecule type" value="Genomic_DNA"/>
</dbReference>
<dbReference type="PANTHER" id="PTHR42957">
    <property type="entry name" value="HELICASE MJ1565-RELATED"/>
    <property type="match status" value="1"/>
</dbReference>
<dbReference type="AlphaFoldDB" id="A0A164NCZ8"/>
<dbReference type="Proteomes" id="UP000076482">
    <property type="component" value="Unassembled WGS sequence"/>
</dbReference>
<protein>
    <recommendedName>
        <fullName evidence="1">Helicase HerA central domain-containing protein</fullName>
    </recommendedName>
</protein>
<gene>
    <name evidence="2" type="ORF">B4088_3347</name>
</gene>
<dbReference type="SUPFAM" id="SSF52540">
    <property type="entry name" value="P-loop containing nucleoside triphosphate hydrolases"/>
    <property type="match status" value="1"/>
</dbReference>
<dbReference type="InterPro" id="IPR008571">
    <property type="entry name" value="HerA-like"/>
</dbReference>
<dbReference type="InterPro" id="IPR002789">
    <property type="entry name" value="HerA_central"/>
</dbReference>
<evidence type="ECO:0000313" key="2">
    <source>
        <dbReference type="EMBL" id="KZD63362.1"/>
    </source>
</evidence>
<organism evidence="2 3">
    <name type="scientific">Bacillus cereus</name>
    <dbReference type="NCBI Taxonomy" id="1396"/>
    <lineage>
        <taxon>Bacteria</taxon>
        <taxon>Bacillati</taxon>
        <taxon>Bacillota</taxon>
        <taxon>Bacilli</taxon>
        <taxon>Bacillales</taxon>
        <taxon>Bacillaceae</taxon>
        <taxon>Bacillus</taxon>
        <taxon>Bacillus cereus group</taxon>
    </lineage>
</organism>
<accession>A0A164NCZ8</accession>
<dbReference type="PATRIC" id="fig|1396.535.peg.3993"/>